<organism evidence="1 2">
    <name type="scientific">Escherichia phage vB_EcoM_VR25</name>
    <dbReference type="NCBI Taxonomy" id="1567028"/>
    <lineage>
        <taxon>Viruses</taxon>
        <taxon>Duplodnaviria</taxon>
        <taxon>Heunggongvirae</taxon>
        <taxon>Uroviricota</taxon>
        <taxon>Caudoviricetes</taxon>
        <taxon>Pantevenvirales</taxon>
        <taxon>Straboviridae</taxon>
        <taxon>Tevenvirinae</taxon>
        <taxon>Gaprivervirus</taxon>
        <taxon>Gaprivervirus vr25</taxon>
    </lineage>
</organism>
<dbReference type="RefSeq" id="YP_009209771.1">
    <property type="nucleotide sequence ID" value="NC_028925.1"/>
</dbReference>
<name>A0A0A7HCI9_9CAUD</name>
<gene>
    <name evidence="1" type="ORF">VR25_029</name>
</gene>
<dbReference type="EMBL" id="KP007361">
    <property type="protein sequence ID" value="AIZ02373.1"/>
    <property type="molecule type" value="Genomic_DNA"/>
</dbReference>
<proteinExistence type="predicted"/>
<sequence>MSRLNKRQLKKARKKRAEWLIKNADHELVEELLANQLRHITQLITVKSDHMHMFDWVNEETLKLIAEHSK</sequence>
<evidence type="ECO:0000313" key="1">
    <source>
        <dbReference type="EMBL" id="AIZ02373.1"/>
    </source>
</evidence>
<dbReference type="Proteomes" id="UP000030717">
    <property type="component" value="Segment"/>
</dbReference>
<evidence type="ECO:0000313" key="2">
    <source>
        <dbReference type="Proteomes" id="UP000030717"/>
    </source>
</evidence>
<accession>A0A0A7HCI9</accession>
<reference evidence="1 2" key="1">
    <citation type="submission" date="2014-10" db="EMBL/GenBank/DDBJ databases">
        <title>VR bacteriophages - a small but diverse group of low-temperature viruses.</title>
        <authorList>
            <person name="Kaliniene L."/>
            <person name="Meskys R."/>
            <person name="Simoliunas E."/>
            <person name="Zajanckauskaite A."/>
            <person name="Truncaite L."/>
        </authorList>
    </citation>
    <scope>NUCLEOTIDE SEQUENCE [LARGE SCALE GENOMIC DNA]</scope>
</reference>
<dbReference type="GeneID" id="26636191"/>
<keyword evidence="2" id="KW-1185">Reference proteome</keyword>
<protein>
    <submittedName>
        <fullName evidence="1">Uncharacterized protein</fullName>
    </submittedName>
</protein>
<dbReference type="KEGG" id="vg:26636191"/>